<feature type="transmembrane region" description="Helical" evidence="2">
    <location>
        <begin position="24"/>
        <end position="50"/>
    </location>
</feature>
<feature type="region of interest" description="Disordered" evidence="1">
    <location>
        <begin position="1087"/>
        <end position="1115"/>
    </location>
</feature>
<evidence type="ECO:0000256" key="1">
    <source>
        <dbReference type="SAM" id="MobiDB-lite"/>
    </source>
</evidence>
<dbReference type="InterPro" id="IPR056779">
    <property type="entry name" value="Csf1_C"/>
</dbReference>
<dbReference type="GO" id="GO:0016020">
    <property type="term" value="C:membrane"/>
    <property type="evidence" value="ECO:0007669"/>
    <property type="project" value="InterPro"/>
</dbReference>
<protein>
    <recommendedName>
        <fullName evidence="7">Protein CSF1</fullName>
    </recommendedName>
</protein>
<dbReference type="Pfam" id="PF25038">
    <property type="entry name" value="Csf1_C"/>
    <property type="match status" value="1"/>
</dbReference>
<evidence type="ECO:0000313" key="5">
    <source>
        <dbReference type="EMBL" id="WPK25914.1"/>
    </source>
</evidence>
<dbReference type="KEGG" id="asau:88174314"/>
<evidence type="ECO:0000259" key="3">
    <source>
        <dbReference type="Pfam" id="PF21678"/>
    </source>
</evidence>
<dbReference type="PANTHER" id="PTHR32085:SF3">
    <property type="entry name" value="PROTEIN CSF1"/>
    <property type="match status" value="1"/>
</dbReference>
<feature type="domain" description="Csf1 N-terminal" evidence="3">
    <location>
        <begin position="788"/>
        <end position="1091"/>
    </location>
</feature>
<keyword evidence="2" id="KW-0812">Transmembrane</keyword>
<dbReference type="InterPro" id="IPR029636">
    <property type="entry name" value="Csf1"/>
</dbReference>
<evidence type="ECO:0000259" key="4">
    <source>
        <dbReference type="Pfam" id="PF25038"/>
    </source>
</evidence>
<name>A0AAX4HBX4_9ASCO</name>
<evidence type="ECO:0000313" key="6">
    <source>
        <dbReference type="Proteomes" id="UP001338582"/>
    </source>
</evidence>
<dbReference type="EMBL" id="CP138897">
    <property type="protein sequence ID" value="WPK25914.1"/>
    <property type="molecule type" value="Genomic_DNA"/>
</dbReference>
<feature type="domain" description="Csf1 N-terminal" evidence="3">
    <location>
        <begin position="32"/>
        <end position="771"/>
    </location>
</feature>
<evidence type="ECO:0000256" key="2">
    <source>
        <dbReference type="SAM" id="Phobius"/>
    </source>
</evidence>
<proteinExistence type="predicted"/>
<keyword evidence="2" id="KW-0472">Membrane</keyword>
<accession>A0AAX4HBX4</accession>
<dbReference type="Proteomes" id="UP001338582">
    <property type="component" value="Chromosome 4"/>
</dbReference>
<dbReference type="Pfam" id="PF21678">
    <property type="entry name" value="Csf1_N"/>
    <property type="match status" value="2"/>
</dbReference>
<gene>
    <name evidence="5" type="ORF">PUMCH_003250</name>
</gene>
<dbReference type="RefSeq" id="XP_062878296.1">
    <property type="nucleotide sequence ID" value="XM_063022226.1"/>
</dbReference>
<keyword evidence="2" id="KW-1133">Transmembrane helix</keyword>
<dbReference type="GeneID" id="88174314"/>
<dbReference type="InterPro" id="IPR048636">
    <property type="entry name" value="Csf1_N"/>
</dbReference>
<feature type="domain" description="Csf1 C-terminal region" evidence="4">
    <location>
        <begin position="1792"/>
        <end position="2950"/>
    </location>
</feature>
<sequence>MVNPTPFAPDTITSLDSWVYLADWILAVVLGIAFVFYFPRLVGFLISLVLRFSLWKHYKLHLSFHAFRISPLGGRITATNIVLSNSDYTVSILRLNLTWRYWLLSMARISDLLIPSMTQVEETSGLNPELNKKLLTGIEAEIDGLEIFVYNRKFAYENIMSNLERLARELDTELNSDASEKFSNLCAESLSAAKTKDEQAQQNSTHSILHSLPIGFKIKKGALVLGNHTTPHILVASFNSAQASIDLAKTPNPNDKYRLLFDADMERFQVSMKPNITYNPERYIDPKHVSKLASAETTKHSVDLFRKARNILSRVLLRKHREAEKILQEWRGLRRYVGDFKGDPVIEIDNIEEYAKFSLLLDSASTKLLYYFDVPGSNPVSGALSETAPFPEFGVVLELTTANINYGSWTDRQRGAIQALLFPPFARDSEPSLFTNGPGVQRRYAGFNLLIRSTDELVLRIPTREFSKDREELLAQTGTNGPKATRPFGWVEITSGALTEISLFTSYLSDKNGFANKLTVSMPEVEVRTSVTHDILFTADNHTIDCDIGFPLQWNAKCFWNFTMNSKNGIIFFLGEHITFFNDIVSDFSSGPPTKHEFFRAFVYDIRWQISNYRIYLNANDGNVIDDSLDFGTNTYLCLQGPLVEVAASIPANGSFAKYSKIDFSVSTPNLNIYLDVPTSHTIGSFMKGDKRMGSTGHVGITGYYKAYSNIEVNHNNLAFIEATADEVSVLFYGYLARYFFAIKENYFGEYRVFQSCDEYLQTNAKEDAQSEAAEEKQENHDYWNYYKTENDLNVIFSFLVNQGLLIFPCELYDHSHHIGVSFATLDVEIHLTNYYMDLQVDFSPADCYYMKSGTFTSPELVFDMSGYKKLVSSRSPEILIDTFSVHTHRMLGLDSNTYQCKWDFLVGDILIMGDPLCLTGLQAGLQAFGLGFKDYENTHLYAVPIIYDAANFSFRCPRIEAKLDTGVGDLWCKLTLTDILLSFNDIANLRYSDRITVLLPSIIAEIIDSRDDSKFMFVQTSLVFNNICQKATMLEHRISQQNHVRRNDAPTHRAPFIVFEENRDTVYNEASGSRFSTVSLPTASKPLQCGEGQVDEEETRDTLSEDTSSSSYDEYMEPTTNYIDEEFTPQTPPVPGQKTDALILEFAEICGVIHTRGLEAISNLLTKSQNMDLHFLMDRLQCQTVSDIIRLIRLMSVVTNVRFVCPNIDVKLTCADLSDLEQIMRSESSNPVLTLSVSNPSLVATDSLARVRSDYNVVKEVSSALAVHVEEISVVLFARRDSANAFSITLKEFEAWLNNTIEQGVVCSTSLQETEVHVQKDDLDWIIGFIENFHGKLQPAIKNFKQFSETSESWKKQLAVLLSPTGGVLEQQTDPKVITKPSRLHRSVIDHVRFFDSWKVISKFRSLLNDLNSFDAANVQFINRDWDLPPDALVSVINSYKGWRAWEGNQDERRAFFESLFSKPPATNSPMKASLKLASLGLSFLDQDDCKDFLSIREFNVTWMKSWQSATASDDHKQSMSQISPVNDLSFNVNDCDLSVSPRIICVVEKISQVLDNTGDNETKANAENGKLSAILNIESFQFHLALFHTTINYFMSETSVLFLSCQTIDRNELTASLTSGQSNLSLGRSEQDFVSIHQKGLSMVLAGSLNVIPILAIKLDTKEFSIEVRDYERLFNHYLRSLAEDIECVKGLNLFSHKVKEGPSNSASPVPEILLEISTQKISLFADFLLPAKIHLVSRDAKLQASIRNDLFDIQTGYKNTSLEIVVADELVARMESSRFGSSSVVQKINGFWFVKSDVNLGYFKISMQQFIDVCRVLLENKSMMELELYKLKDAADAFSQTSKNEKVCETDGHSEKVVFELQINQEYCGFLTYINSCRYSVEIEGLVLSFTNVGEELGIMAPICGEVICSGARFSVLDPLFAVGLSTVVDVNLSAKLINDSKDVLGPGPSQSIQIVSNHFRVCLSPPVIYKILDFSEGLKRLMPQYESLFKTKTSPKGVKAHSQAPLENREPLNRNIENKSQSLPSISSIHVLSYNFCIGWLFGKSFKDYPGFICGAERLFGVTRSEIGKLTMMGGYFSVANGSTASSFFSTSSEMHGLNRAFMPKLQINYFVDEVRKLWINVKGDQLDARFMSNSKIAMERTMKSITEIRNFMEIKHEQAHHPILVSTTDSKASIEKPRSFRPDYSGVEVSIGFAGSKIFLYRLQENDLNETPSSLTLHCPAVLSVILYELHKERQRKHLLRVELLISQSDNTLYPSCVPVMSDFAKTFKSLFQSPQTDRASSVVEVKSVPQKDETGLKDFQKMLVDFDFHIGVRIDPQKVSLSCEPIAKVAAVVEFEGASIAVSSGVSLDTINAICKANSISASLQHIYSDDRSGIIEVRDILFSNVLSLKHPVENISSIDISGIHGYVKMKQYQDVDLFSDIWFPSSNLDENSDLAPRKAPQLAHNAAKSKRSETITTIIVQLDFIISEVSIEVDFGSALGVVKLGIDRAWAISQKSSAWHYALNLGLQTLSLDVSGRLGGYLRLRKLFLNSSIQWRLGELPILDVPLIHMAGGFGQISVKAIFDDHVFAIVSLANWFFDVYNRKNGIDISKDHLHVRLKYESVDVSLTSLSASDFYDIYSTINRMIEENRRSYKEILKDSNEDDAVSAKLAQFAVNKMKRLETEIEVETGLTRLQVFPHSFVDTRVFVLECDLSKANFSQNEYSLGVMNQIELQLNNVNASFSSIAGASEEFVTESDVEEFVAYIGKAKGGEIISLPKFMISMRTYQKFETSIIEYMFQSSFGGTVNIRWNLGSVNCVRDMYAAHKRALLSRTEANHLRLESTRTDPDRRRSSLAMSASTSMNSFSTFAEPLEPGVIHKDFDQDIQDTLDKVSNTSKFTYVALAPPIIEAPKLRELGNATPPLEWFGLHRNKFPDAVHQLAIVTLQKLIREIEQEYSKTLGKA</sequence>
<evidence type="ECO:0008006" key="7">
    <source>
        <dbReference type="Google" id="ProtNLM"/>
    </source>
</evidence>
<reference evidence="5 6" key="1">
    <citation type="submission" date="2023-10" db="EMBL/GenBank/DDBJ databases">
        <title>Draft Genome Sequence of Candida saopaulonensis from a very Premature Infant with Sepsis.</title>
        <authorList>
            <person name="Ning Y."/>
            <person name="Dai R."/>
            <person name="Xiao M."/>
            <person name="Xu Y."/>
            <person name="Yan Q."/>
            <person name="Zhang L."/>
        </authorList>
    </citation>
    <scope>NUCLEOTIDE SEQUENCE [LARGE SCALE GENOMIC DNA]</scope>
    <source>
        <strain evidence="5 6">19XY460</strain>
    </source>
</reference>
<keyword evidence="6" id="KW-1185">Reference proteome</keyword>
<organism evidence="5 6">
    <name type="scientific">Australozyma saopauloensis</name>
    <dbReference type="NCBI Taxonomy" id="291208"/>
    <lineage>
        <taxon>Eukaryota</taxon>
        <taxon>Fungi</taxon>
        <taxon>Dikarya</taxon>
        <taxon>Ascomycota</taxon>
        <taxon>Saccharomycotina</taxon>
        <taxon>Pichiomycetes</taxon>
        <taxon>Metschnikowiaceae</taxon>
        <taxon>Australozyma</taxon>
    </lineage>
</organism>
<dbReference type="PANTHER" id="PTHR32085">
    <property type="entry name" value="PROTEIN CSF1"/>
    <property type="match status" value="1"/>
</dbReference>
<dbReference type="GO" id="GO:0006113">
    <property type="term" value="P:fermentation"/>
    <property type="evidence" value="ECO:0007669"/>
    <property type="project" value="InterPro"/>
</dbReference>